<accession>A0A563D8Z4</accession>
<organism evidence="2 3">
    <name type="scientific">Apibacter muscae</name>
    <dbReference type="NCBI Taxonomy" id="2509004"/>
    <lineage>
        <taxon>Bacteria</taxon>
        <taxon>Pseudomonadati</taxon>
        <taxon>Bacteroidota</taxon>
        <taxon>Flavobacteriia</taxon>
        <taxon>Flavobacteriales</taxon>
        <taxon>Weeksellaceae</taxon>
        <taxon>Apibacter</taxon>
    </lineage>
</organism>
<dbReference type="PANTHER" id="PTHR46401:SF2">
    <property type="entry name" value="GLYCOSYLTRANSFERASE WBBK-RELATED"/>
    <property type="match status" value="1"/>
</dbReference>
<dbReference type="AlphaFoldDB" id="A0A563D8Z4"/>
<dbReference type="Pfam" id="PF13692">
    <property type="entry name" value="Glyco_trans_1_4"/>
    <property type="match status" value="1"/>
</dbReference>
<dbReference type="SUPFAM" id="SSF53756">
    <property type="entry name" value="UDP-Glycosyltransferase/glycogen phosphorylase"/>
    <property type="match status" value="1"/>
</dbReference>
<dbReference type="EMBL" id="SELH01000025">
    <property type="protein sequence ID" value="TWP26758.1"/>
    <property type="molecule type" value="Genomic_DNA"/>
</dbReference>
<keyword evidence="1 2" id="KW-0808">Transferase</keyword>
<name>A0A563D8Z4_9FLAO</name>
<proteinExistence type="predicted"/>
<dbReference type="Gene3D" id="3.40.50.2000">
    <property type="entry name" value="Glycogen Phosphorylase B"/>
    <property type="match status" value="2"/>
</dbReference>
<dbReference type="OrthoDB" id="9807209at2"/>
<sequence length="387" mass="45585">MKNCLLFLTRYPYPPIGGDKVKSKNMVKILSKNFNLTIVIITDEPYNENSEDFLKKYCTKYFVYRYPKYRFLFNSIKGIIKKEPIQVSYYYFKNIKKKLYLEIENSDFIINNLIRTVKYVEDTEKIKFLDIVDSIGLHYLEAQKKSTSFLWNLVYKLEGKRVSNYEKNCIANFNNTFFVNKNESEFYSKYGNTSWIPNGVNPNLLNYKYTINNKSNKIVFFGKMNYQPNIEAVLWYIKNVHPLVKTDYEFIILGAYPSKEITKYSNKYNNIQVTGYVDDPYKIIASSTMVVSPMQIGGGIQNKVLESMALGQINILTQKVAKPITFGVSNQHFLVEDNPYKMSLLIDDILLNRDKYFRIGLNARKLIKEKYTWDNYELKLLRLINSY</sequence>
<evidence type="ECO:0000313" key="3">
    <source>
        <dbReference type="Proteomes" id="UP000319499"/>
    </source>
</evidence>
<evidence type="ECO:0000256" key="1">
    <source>
        <dbReference type="ARBA" id="ARBA00022679"/>
    </source>
</evidence>
<dbReference type="PANTHER" id="PTHR46401">
    <property type="entry name" value="GLYCOSYLTRANSFERASE WBBK-RELATED"/>
    <property type="match status" value="1"/>
</dbReference>
<reference evidence="2 3" key="1">
    <citation type="submission" date="2019-02" db="EMBL/GenBank/DDBJ databases">
        <title>Apibacter muscae sp. nov.: a novel member of the house fly microbiota.</title>
        <authorList>
            <person name="Park R."/>
        </authorList>
    </citation>
    <scope>NUCLEOTIDE SEQUENCE [LARGE SCALE GENOMIC DNA]</scope>
    <source>
        <strain evidence="2 3">AL1</strain>
    </source>
</reference>
<comment type="caution">
    <text evidence="2">The sequence shown here is derived from an EMBL/GenBank/DDBJ whole genome shotgun (WGS) entry which is preliminary data.</text>
</comment>
<dbReference type="GO" id="GO:0009103">
    <property type="term" value="P:lipopolysaccharide biosynthetic process"/>
    <property type="evidence" value="ECO:0007669"/>
    <property type="project" value="TreeGrafter"/>
</dbReference>
<evidence type="ECO:0000313" key="2">
    <source>
        <dbReference type="EMBL" id="TWP26758.1"/>
    </source>
</evidence>
<dbReference type="CDD" id="cd03801">
    <property type="entry name" value="GT4_PimA-like"/>
    <property type="match status" value="1"/>
</dbReference>
<protein>
    <submittedName>
        <fullName evidence="2">Glycosyltransferase</fullName>
    </submittedName>
</protein>
<dbReference type="Proteomes" id="UP000319499">
    <property type="component" value="Unassembled WGS sequence"/>
</dbReference>
<dbReference type="RefSeq" id="WP_146263170.1">
    <property type="nucleotide sequence ID" value="NZ_SELG01000042.1"/>
</dbReference>
<dbReference type="GO" id="GO:0016757">
    <property type="term" value="F:glycosyltransferase activity"/>
    <property type="evidence" value="ECO:0007669"/>
    <property type="project" value="TreeGrafter"/>
</dbReference>
<gene>
    <name evidence="2" type="ORF">ETU09_09355</name>
</gene>
<keyword evidence="3" id="KW-1185">Reference proteome</keyword>